<evidence type="ECO:0000313" key="3">
    <source>
        <dbReference type="Proteomes" id="UP000215896"/>
    </source>
</evidence>
<sequence>MGQRAQVQQLLADHGGVITLRDAGGLREAVRWLVRAGDLVPLLPGCYAAAGLADEPLIRAVAMRRYAPDAVLIGRSAAMFTGWPELAPTMLTVAAPRRRVPSRHPGYVWTRRPIDPEWVQQSGGISCTNQFLTAVDLIPELGGQPVDDVLRRHRENGAGALGQLWRAFHAHPNRPGNTVRRQILEDSRDRPWSEAERLAHRLLREAGLDGFRTNFPVSVDGSLFYLDVAFPELKLAIEINGFERHGQRQVFEDDHPRRNSVTLDGWLVLEFTWRMITEHPDLFVATVLRGIEQR</sequence>
<organism evidence="2 3">
    <name type="scientific">Enemella evansiae</name>
    <dbReference type="NCBI Taxonomy" id="2016499"/>
    <lineage>
        <taxon>Bacteria</taxon>
        <taxon>Bacillati</taxon>
        <taxon>Actinomycetota</taxon>
        <taxon>Actinomycetes</taxon>
        <taxon>Propionibacteriales</taxon>
        <taxon>Propionibacteriaceae</taxon>
        <taxon>Enemella</taxon>
    </lineage>
</organism>
<dbReference type="Pfam" id="PF04480">
    <property type="entry name" value="DUF559"/>
    <property type="match status" value="1"/>
</dbReference>
<keyword evidence="3" id="KW-1185">Reference proteome</keyword>
<dbReference type="AlphaFoldDB" id="A0A255GC48"/>
<dbReference type="InterPro" id="IPR007569">
    <property type="entry name" value="DUF559"/>
</dbReference>
<dbReference type="SUPFAM" id="SSF52980">
    <property type="entry name" value="Restriction endonuclease-like"/>
    <property type="match status" value="1"/>
</dbReference>
<gene>
    <name evidence="2" type="ORF">CGZ94_10450</name>
</gene>
<evidence type="ECO:0000259" key="1">
    <source>
        <dbReference type="Pfam" id="PF04480"/>
    </source>
</evidence>
<dbReference type="InterPro" id="IPR011335">
    <property type="entry name" value="Restrct_endonuc-II-like"/>
</dbReference>
<dbReference type="Gene3D" id="3.40.960.10">
    <property type="entry name" value="VSR Endonuclease"/>
    <property type="match status" value="1"/>
</dbReference>
<dbReference type="RefSeq" id="WP_094405585.1">
    <property type="nucleotide sequence ID" value="NZ_NMVO01000013.1"/>
</dbReference>
<accession>A0A255GC48</accession>
<dbReference type="Proteomes" id="UP000215896">
    <property type="component" value="Unassembled WGS sequence"/>
</dbReference>
<feature type="domain" description="DUF559" evidence="1">
    <location>
        <begin position="192"/>
        <end position="289"/>
    </location>
</feature>
<evidence type="ECO:0000313" key="2">
    <source>
        <dbReference type="EMBL" id="OYO13395.1"/>
    </source>
</evidence>
<protein>
    <recommendedName>
        <fullName evidence="1">DUF559 domain-containing protein</fullName>
    </recommendedName>
</protein>
<dbReference type="OrthoDB" id="4310518at2"/>
<dbReference type="EMBL" id="NMVO01000013">
    <property type="protein sequence ID" value="OYO13395.1"/>
    <property type="molecule type" value="Genomic_DNA"/>
</dbReference>
<proteinExistence type="predicted"/>
<name>A0A255GC48_9ACTN</name>
<comment type="caution">
    <text evidence="2">The sequence shown here is derived from an EMBL/GenBank/DDBJ whole genome shotgun (WGS) entry which is preliminary data.</text>
</comment>
<reference evidence="2 3" key="1">
    <citation type="submission" date="2017-07" db="EMBL/GenBank/DDBJ databases">
        <title>Draft whole genome sequences of clinical Proprionibacteriaceae strains.</title>
        <authorList>
            <person name="Bernier A.-M."/>
            <person name="Bernard K."/>
            <person name="Domingo M.-C."/>
        </authorList>
    </citation>
    <scope>NUCLEOTIDE SEQUENCE [LARGE SCALE GENOMIC DNA]</scope>
    <source>
        <strain evidence="2 3">NML 030167</strain>
    </source>
</reference>